<reference evidence="2 3" key="1">
    <citation type="journal article" date="2024" name="bioRxiv">
        <title>Comparative genomics of Cryptococcus and Kwoniella reveals pathogenesis evolution and contrasting karyotype dynamics via intercentromeric recombination or chromosome fusion.</title>
        <authorList>
            <person name="Coelho M.A."/>
            <person name="David-Palma M."/>
            <person name="Shea T."/>
            <person name="Bowers K."/>
            <person name="McGinley-Smith S."/>
            <person name="Mohammad A.W."/>
            <person name="Gnirke A."/>
            <person name="Yurkov A.M."/>
            <person name="Nowrousian M."/>
            <person name="Sun S."/>
            <person name="Cuomo C.A."/>
            <person name="Heitman J."/>
        </authorList>
    </citation>
    <scope>NUCLEOTIDE SEQUENCE [LARGE SCALE GENOMIC DNA]</scope>
    <source>
        <strain evidence="2 3">CBS 13917</strain>
    </source>
</reference>
<evidence type="ECO:0008006" key="4">
    <source>
        <dbReference type="Google" id="ProtNLM"/>
    </source>
</evidence>
<dbReference type="AlphaFoldDB" id="A0AAW0Z730"/>
<name>A0AAW0Z730_9TREE</name>
<organism evidence="2 3">
    <name type="scientific">Kwoniella newhampshirensis</name>
    <dbReference type="NCBI Taxonomy" id="1651941"/>
    <lineage>
        <taxon>Eukaryota</taxon>
        <taxon>Fungi</taxon>
        <taxon>Dikarya</taxon>
        <taxon>Basidiomycota</taxon>
        <taxon>Agaricomycotina</taxon>
        <taxon>Tremellomycetes</taxon>
        <taxon>Tremellales</taxon>
        <taxon>Cryptococcaceae</taxon>
        <taxon>Kwoniella</taxon>
    </lineage>
</organism>
<dbReference type="KEGG" id="kne:92177679"/>
<dbReference type="GeneID" id="92177679"/>
<feature type="region of interest" description="Disordered" evidence="1">
    <location>
        <begin position="84"/>
        <end position="105"/>
    </location>
</feature>
<evidence type="ECO:0000256" key="1">
    <source>
        <dbReference type="SAM" id="MobiDB-lite"/>
    </source>
</evidence>
<sequence>MPYSYVDNPSASSSKQNSSRPPPTPGVWARTPEWYAREEERLRLVEAQRTETERRRVRWNREQDYIQAEFGAAARFLDEQDKKRRLEREEKREEEETMETMRLEREERESGIPYYTPVIGARAGFNDMPREILSKIVGFSKKKYPFLFLNTETCHIAGPMIYQDVFDMGTELKDVAHDDDDAPTKESAPIDIKFGIGGVLLGLEHSEPTTTVPFGREMKLRFLRDLRGLVEEQWWSNSRTDWQERNMFPLDKARLDGIVVFPFLDKIVFNQRWASSREKTSNTNESHQVPNLHLTLAAVSCPKYFCWWTPASFDQLRSGDLFQSELIFPFKMKSSADHPQHANEGPQRHIPLAVCHHQTTATSLPLVCYGTLKRVDFWQSPHDGSYHSETSIGQLGLRQRADLIINILHLSHPELEPDETKRSSTRSRLSDEELIRRDRTTWEFSQVGSDNAYTASDDDEDGWDWWEMCEKVKELVLADVVPELRGRIKFEEEGGELDRCGSCGMCVPFDAEGEAGWT</sequence>
<keyword evidence="3" id="KW-1185">Reference proteome</keyword>
<evidence type="ECO:0000313" key="2">
    <source>
        <dbReference type="EMBL" id="KAK8869851.1"/>
    </source>
</evidence>
<comment type="caution">
    <text evidence="2">The sequence shown here is derived from an EMBL/GenBank/DDBJ whole genome shotgun (WGS) entry which is preliminary data.</text>
</comment>
<dbReference type="Proteomes" id="UP001388673">
    <property type="component" value="Unassembled WGS sequence"/>
</dbReference>
<protein>
    <recommendedName>
        <fullName evidence="4">IC97/Casc1 N-terminal domain-containing protein</fullName>
    </recommendedName>
</protein>
<dbReference type="RefSeq" id="XP_066806097.1">
    <property type="nucleotide sequence ID" value="XM_066943555.1"/>
</dbReference>
<feature type="compositionally biased region" description="Low complexity" evidence="1">
    <location>
        <begin position="9"/>
        <end position="19"/>
    </location>
</feature>
<proteinExistence type="predicted"/>
<accession>A0AAW0Z730</accession>
<evidence type="ECO:0000313" key="3">
    <source>
        <dbReference type="Proteomes" id="UP001388673"/>
    </source>
</evidence>
<dbReference type="EMBL" id="JBCAWK010000001">
    <property type="protein sequence ID" value="KAK8869851.1"/>
    <property type="molecule type" value="Genomic_DNA"/>
</dbReference>
<feature type="region of interest" description="Disordered" evidence="1">
    <location>
        <begin position="1"/>
        <end position="29"/>
    </location>
</feature>
<gene>
    <name evidence="2" type="ORF">IAR55_000419</name>
</gene>